<evidence type="ECO:0000256" key="1">
    <source>
        <dbReference type="SAM" id="MobiDB-lite"/>
    </source>
</evidence>
<feature type="region of interest" description="Disordered" evidence="1">
    <location>
        <begin position="335"/>
        <end position="362"/>
    </location>
</feature>
<keyword evidence="3" id="KW-0808">Transferase</keyword>
<dbReference type="Gene3D" id="3.90.1200.10">
    <property type="match status" value="1"/>
</dbReference>
<name>A0A2W5SK05_9CORY</name>
<accession>A0A2W5SK05</accession>
<gene>
    <name evidence="3" type="ORF">DI525_10635</name>
</gene>
<reference evidence="3 4" key="1">
    <citation type="submission" date="2017-08" db="EMBL/GenBank/DDBJ databases">
        <title>Infants hospitalized years apart are colonized by the same room-sourced microbial strains.</title>
        <authorList>
            <person name="Brooks B."/>
            <person name="Olm M.R."/>
            <person name="Firek B.A."/>
            <person name="Baker R."/>
            <person name="Thomas B.C."/>
            <person name="Morowitz M.J."/>
            <person name="Banfield J.F."/>
        </authorList>
    </citation>
    <scope>NUCLEOTIDE SEQUENCE [LARGE SCALE GENOMIC DNA]</scope>
    <source>
        <strain evidence="3">S2_003_000_R1_3</strain>
    </source>
</reference>
<dbReference type="Proteomes" id="UP000249432">
    <property type="component" value="Unassembled WGS sequence"/>
</dbReference>
<dbReference type="RefSeq" id="WP_303735673.1">
    <property type="nucleotide sequence ID" value="NZ_CAKZHK010000009.1"/>
</dbReference>
<dbReference type="AlphaFoldDB" id="A0A2W5SK05"/>
<protein>
    <submittedName>
        <fullName evidence="3">Phosphotransferase</fullName>
    </submittedName>
</protein>
<dbReference type="Pfam" id="PF01636">
    <property type="entry name" value="APH"/>
    <property type="match status" value="1"/>
</dbReference>
<comment type="caution">
    <text evidence="3">The sequence shown here is derived from an EMBL/GenBank/DDBJ whole genome shotgun (WGS) entry which is preliminary data.</text>
</comment>
<dbReference type="SUPFAM" id="SSF56112">
    <property type="entry name" value="Protein kinase-like (PK-like)"/>
    <property type="match status" value="1"/>
</dbReference>
<organism evidence="3 4">
    <name type="scientific">Corynebacterium kroppenstedtii</name>
    <dbReference type="NCBI Taxonomy" id="161879"/>
    <lineage>
        <taxon>Bacteria</taxon>
        <taxon>Bacillati</taxon>
        <taxon>Actinomycetota</taxon>
        <taxon>Actinomycetes</taxon>
        <taxon>Mycobacteriales</taxon>
        <taxon>Corynebacteriaceae</taxon>
        <taxon>Corynebacterium</taxon>
    </lineage>
</organism>
<dbReference type="InterPro" id="IPR011009">
    <property type="entry name" value="Kinase-like_dom_sf"/>
</dbReference>
<evidence type="ECO:0000259" key="2">
    <source>
        <dbReference type="Pfam" id="PF01636"/>
    </source>
</evidence>
<dbReference type="EMBL" id="QFRA01000048">
    <property type="protein sequence ID" value="PZR03262.1"/>
    <property type="molecule type" value="Genomic_DNA"/>
</dbReference>
<dbReference type="GO" id="GO:0016740">
    <property type="term" value="F:transferase activity"/>
    <property type="evidence" value="ECO:0007669"/>
    <property type="project" value="UniProtKB-KW"/>
</dbReference>
<sequence length="425" mass="46085">MLSTDAVMSAASDLLGNRLGGQPHLSDPEDLGGAGSALVLRARVATNPFLHERTVIIKQLPPESLSGPDPALVREIVAYQFTNSLANESRPGPVMLAYDLDKRLMVTTDAGSVDNLIEVWNTSSDDDKAKLVRRLGTSLGRMHRATAGAEDDFAALLRRMMSRAKAGRELVVARGRVLTDAIDYGLSMVGKFGVSVPAEVSDFAADSSRRLASGQHRAFTPFDLSPDNILCGNHRITYLDFEWAGFRDVTFDVACVIAGFPQHAEGTALNGELSRKFVDAWRHEVSGMWPNVLNDERLRARIVTALVGWSLLSLAILEAGGLTALIDKVRFTSDSGEDNASAGGTVGTKDSEDSDPDQSIDFRGQHILHGRARTRDQLVIRRDIIQTFEALGALAERGQDPRFPAVSAFSREVCTAVRNLERSGS</sequence>
<feature type="domain" description="Aminoglycoside phosphotransferase" evidence="2">
    <location>
        <begin position="117"/>
        <end position="270"/>
    </location>
</feature>
<proteinExistence type="predicted"/>
<evidence type="ECO:0000313" key="4">
    <source>
        <dbReference type="Proteomes" id="UP000249432"/>
    </source>
</evidence>
<dbReference type="InterPro" id="IPR002575">
    <property type="entry name" value="Aminoglycoside_PTrfase"/>
</dbReference>
<evidence type="ECO:0000313" key="3">
    <source>
        <dbReference type="EMBL" id="PZR03262.1"/>
    </source>
</evidence>